<organism evidence="1">
    <name type="scientific">Picea sitchensis</name>
    <name type="common">Sitka spruce</name>
    <name type="synonym">Pinus sitchensis</name>
    <dbReference type="NCBI Taxonomy" id="3332"/>
    <lineage>
        <taxon>Eukaryota</taxon>
        <taxon>Viridiplantae</taxon>
        <taxon>Streptophyta</taxon>
        <taxon>Embryophyta</taxon>
        <taxon>Tracheophyta</taxon>
        <taxon>Spermatophyta</taxon>
        <taxon>Pinopsida</taxon>
        <taxon>Pinidae</taxon>
        <taxon>Conifers I</taxon>
        <taxon>Pinales</taxon>
        <taxon>Pinaceae</taxon>
        <taxon>Picea</taxon>
    </lineage>
</organism>
<dbReference type="EMBL" id="MK697699">
    <property type="protein sequence ID" value="QHR89858.1"/>
    <property type="molecule type" value="Genomic_DNA"/>
</dbReference>
<proteinExistence type="predicted"/>
<reference evidence="1" key="1">
    <citation type="submission" date="2019-03" db="EMBL/GenBank/DDBJ databases">
        <title>Largest Complete Mitochondrial Genome of a Gymnosperm, Sitka Spruce (Picea sitchensis), Indicates Complex Physical Structure.</title>
        <authorList>
            <person name="Jackman S.D."/>
            <person name="Coombe L."/>
            <person name="Warren R."/>
            <person name="Kirk H."/>
            <person name="Trinh E."/>
            <person name="McLeod T."/>
            <person name="Pleasance S."/>
            <person name="Pandoh P."/>
            <person name="Zhao Y."/>
            <person name="Coope R."/>
            <person name="Bousquet J."/>
            <person name="Bohlmann J.C."/>
            <person name="Jones S.J.M."/>
            <person name="Birol I."/>
        </authorList>
    </citation>
    <scope>NUCLEOTIDE SEQUENCE</scope>
    <source>
        <strain evidence="1">Q903</strain>
    </source>
</reference>
<accession>A0A6B9XS85</accession>
<name>A0A6B9XS85_PICSI</name>
<dbReference type="AlphaFoldDB" id="A0A6B9XS85"/>
<gene>
    <name evidence="1" type="primary">orf03903</name>
    <name evidence="1" type="ORF">Q903MT_gene3880</name>
</gene>
<sequence length="69" mass="7653">MNCYTFIHSTQALKELFRPLYTPTLAITIGSLPLNMPTLTIGSLPSLPGSKLPFPLPFPIDLSFPNFFI</sequence>
<evidence type="ECO:0000313" key="1">
    <source>
        <dbReference type="EMBL" id="QHR89858.1"/>
    </source>
</evidence>
<keyword evidence="1" id="KW-0496">Mitochondrion</keyword>
<protein>
    <submittedName>
        <fullName evidence="1">Uncharacterized protein</fullName>
    </submittedName>
</protein>
<geneLocation type="mitochondrion" evidence="1"/>